<evidence type="ECO:0000256" key="5">
    <source>
        <dbReference type="ARBA" id="ARBA00081070"/>
    </source>
</evidence>
<dbReference type="AlphaFoldDB" id="A0AAV6XAD4"/>
<evidence type="ECO:0000313" key="9">
    <source>
        <dbReference type="Proteomes" id="UP000826271"/>
    </source>
</evidence>
<evidence type="ECO:0000313" key="8">
    <source>
        <dbReference type="EMBL" id="KAG8377371.1"/>
    </source>
</evidence>
<dbReference type="PROSITE" id="PS50404">
    <property type="entry name" value="GST_NTER"/>
    <property type="match status" value="1"/>
</dbReference>
<dbReference type="EMBL" id="WHWC01000008">
    <property type="protein sequence ID" value="KAG8377371.1"/>
    <property type="molecule type" value="Genomic_DNA"/>
</dbReference>
<accession>A0AAV6XAD4</accession>
<keyword evidence="3" id="KW-0808">Transferase</keyword>
<dbReference type="FunFam" id="1.20.1050.10:FF:000004">
    <property type="entry name" value="Glutathione S-transferase F2"/>
    <property type="match status" value="1"/>
</dbReference>
<dbReference type="PROSITE" id="PS50405">
    <property type="entry name" value="GST_CTER"/>
    <property type="match status" value="1"/>
</dbReference>
<proteinExistence type="inferred from homology"/>
<dbReference type="Pfam" id="PF00043">
    <property type="entry name" value="GST_C"/>
    <property type="match status" value="1"/>
</dbReference>
<dbReference type="InterPro" id="IPR010987">
    <property type="entry name" value="Glutathione-S-Trfase_C-like"/>
</dbReference>
<dbReference type="InterPro" id="IPR040079">
    <property type="entry name" value="Glutathione_S-Trfase"/>
</dbReference>
<comment type="caution">
    <text evidence="8">The sequence shown here is derived from an EMBL/GenBank/DDBJ whole genome shotgun (WGS) entry which is preliminary data.</text>
</comment>
<keyword evidence="9" id="KW-1185">Reference proteome</keyword>
<sequence>MVVKVYGPAYGSSKRVIACLIEKEIEYEVVNIDLFKGENKTQEYLKLQPFGVLPVIQDGDFTLYESRAIMRYYAEKYKSQGTDLYGKTMEEKGLIDQWVEVEAHNFQPPLYDLVVQLLFASKLGVTPDQNRIKEDEEKLARVLDVYEERLSKSKYLVGDSFSLADLSHLPFTQYLASGLGKEYMIRDRKHVSEWWDAISNRPSWRKVLQLYPAPV</sequence>
<dbReference type="PANTHER" id="PTHR43900">
    <property type="entry name" value="GLUTATHIONE S-TRANSFERASE RHO"/>
    <property type="match status" value="1"/>
</dbReference>
<dbReference type="FunFam" id="3.40.30.10:FF:000016">
    <property type="entry name" value="Glutathione S-transferase F2"/>
    <property type="match status" value="1"/>
</dbReference>
<gene>
    <name evidence="8" type="ORF">BUALT_Bualt08G0026100</name>
</gene>
<evidence type="ECO:0000256" key="1">
    <source>
        <dbReference type="ARBA" id="ARBA00010128"/>
    </source>
</evidence>
<evidence type="ECO:0000256" key="2">
    <source>
        <dbReference type="ARBA" id="ARBA00012452"/>
    </source>
</evidence>
<feature type="domain" description="GST N-terminal" evidence="6">
    <location>
        <begin position="1"/>
        <end position="81"/>
    </location>
</feature>
<dbReference type="Pfam" id="PF02798">
    <property type="entry name" value="GST_N"/>
    <property type="match status" value="1"/>
</dbReference>
<dbReference type="SFLD" id="SFLDS00019">
    <property type="entry name" value="Glutathione_Transferase_(cytos"/>
    <property type="match status" value="1"/>
</dbReference>
<dbReference type="InterPro" id="IPR034347">
    <property type="entry name" value="GST_Phi_C"/>
</dbReference>
<dbReference type="InterPro" id="IPR036249">
    <property type="entry name" value="Thioredoxin-like_sf"/>
</dbReference>
<dbReference type="SUPFAM" id="SSF47616">
    <property type="entry name" value="GST C-terminal domain-like"/>
    <property type="match status" value="1"/>
</dbReference>
<organism evidence="8 9">
    <name type="scientific">Buddleja alternifolia</name>
    <dbReference type="NCBI Taxonomy" id="168488"/>
    <lineage>
        <taxon>Eukaryota</taxon>
        <taxon>Viridiplantae</taxon>
        <taxon>Streptophyta</taxon>
        <taxon>Embryophyta</taxon>
        <taxon>Tracheophyta</taxon>
        <taxon>Spermatophyta</taxon>
        <taxon>Magnoliopsida</taxon>
        <taxon>eudicotyledons</taxon>
        <taxon>Gunneridae</taxon>
        <taxon>Pentapetalae</taxon>
        <taxon>asterids</taxon>
        <taxon>lamiids</taxon>
        <taxon>Lamiales</taxon>
        <taxon>Scrophulariaceae</taxon>
        <taxon>Buddlejeae</taxon>
        <taxon>Buddleja</taxon>
    </lineage>
</organism>
<dbReference type="Gene3D" id="1.20.1050.10">
    <property type="match status" value="1"/>
</dbReference>
<dbReference type="PANTHER" id="PTHR43900:SF65">
    <property type="entry name" value="GLUTATHIONE TRANSFERASE"/>
    <property type="match status" value="1"/>
</dbReference>
<dbReference type="InterPro" id="IPR036282">
    <property type="entry name" value="Glutathione-S-Trfase_C_sf"/>
</dbReference>
<dbReference type="SFLD" id="SFLDG00358">
    <property type="entry name" value="Main_(cytGST)"/>
    <property type="match status" value="1"/>
</dbReference>
<dbReference type="InterPro" id="IPR004045">
    <property type="entry name" value="Glutathione_S-Trfase_N"/>
</dbReference>
<evidence type="ECO:0000259" key="7">
    <source>
        <dbReference type="PROSITE" id="PS50405"/>
    </source>
</evidence>
<evidence type="ECO:0000259" key="6">
    <source>
        <dbReference type="PROSITE" id="PS50404"/>
    </source>
</evidence>
<name>A0AAV6XAD4_9LAMI</name>
<dbReference type="EC" id="2.5.1.18" evidence="2"/>
<comment type="catalytic activity">
    <reaction evidence="4">
        <text>RX + glutathione = an S-substituted glutathione + a halide anion + H(+)</text>
        <dbReference type="Rhea" id="RHEA:16437"/>
        <dbReference type="ChEBI" id="CHEBI:15378"/>
        <dbReference type="ChEBI" id="CHEBI:16042"/>
        <dbReference type="ChEBI" id="CHEBI:17792"/>
        <dbReference type="ChEBI" id="CHEBI:57925"/>
        <dbReference type="ChEBI" id="CHEBI:90779"/>
        <dbReference type="EC" id="2.5.1.18"/>
    </reaction>
</comment>
<dbReference type="SUPFAM" id="SSF52833">
    <property type="entry name" value="Thioredoxin-like"/>
    <property type="match status" value="1"/>
</dbReference>
<dbReference type="GO" id="GO:0043295">
    <property type="term" value="F:glutathione binding"/>
    <property type="evidence" value="ECO:0007669"/>
    <property type="project" value="TreeGrafter"/>
</dbReference>
<dbReference type="GO" id="GO:0005737">
    <property type="term" value="C:cytoplasm"/>
    <property type="evidence" value="ECO:0007669"/>
    <property type="project" value="TreeGrafter"/>
</dbReference>
<evidence type="ECO:0000256" key="3">
    <source>
        <dbReference type="ARBA" id="ARBA00022679"/>
    </source>
</evidence>
<reference evidence="8" key="1">
    <citation type="submission" date="2019-10" db="EMBL/GenBank/DDBJ databases">
        <authorList>
            <person name="Zhang R."/>
            <person name="Pan Y."/>
            <person name="Wang J."/>
            <person name="Ma R."/>
            <person name="Yu S."/>
        </authorList>
    </citation>
    <scope>NUCLEOTIDE SEQUENCE</scope>
    <source>
        <strain evidence="8">LA-IB0</strain>
        <tissue evidence="8">Leaf</tissue>
    </source>
</reference>
<feature type="domain" description="GST C-terminal" evidence="7">
    <location>
        <begin position="88"/>
        <end position="215"/>
    </location>
</feature>
<protein>
    <recommendedName>
        <fullName evidence="2">glutathione transferase</fullName>
        <ecNumber evidence="2">2.5.1.18</ecNumber>
    </recommendedName>
    <alternativeName>
        <fullName evidence="5">GST class-phi</fullName>
    </alternativeName>
</protein>
<dbReference type="GO" id="GO:0004364">
    <property type="term" value="F:glutathione transferase activity"/>
    <property type="evidence" value="ECO:0007669"/>
    <property type="project" value="UniProtKB-EC"/>
</dbReference>
<evidence type="ECO:0000256" key="4">
    <source>
        <dbReference type="ARBA" id="ARBA00047960"/>
    </source>
</evidence>
<dbReference type="CDD" id="cd03187">
    <property type="entry name" value="GST_C_Phi"/>
    <property type="match status" value="1"/>
</dbReference>
<dbReference type="InterPro" id="IPR004046">
    <property type="entry name" value="GST_C"/>
</dbReference>
<dbReference type="CDD" id="cd03053">
    <property type="entry name" value="GST_N_Phi"/>
    <property type="match status" value="1"/>
</dbReference>
<dbReference type="GO" id="GO:0006749">
    <property type="term" value="P:glutathione metabolic process"/>
    <property type="evidence" value="ECO:0007669"/>
    <property type="project" value="TreeGrafter"/>
</dbReference>
<dbReference type="Proteomes" id="UP000826271">
    <property type="component" value="Unassembled WGS sequence"/>
</dbReference>
<dbReference type="GO" id="GO:0009407">
    <property type="term" value="P:toxin catabolic process"/>
    <property type="evidence" value="ECO:0007669"/>
    <property type="project" value="UniProtKB-ARBA"/>
</dbReference>
<dbReference type="Gene3D" id="3.40.30.10">
    <property type="entry name" value="Glutaredoxin"/>
    <property type="match status" value="1"/>
</dbReference>
<comment type="similarity">
    <text evidence="1">Belongs to the GST superfamily. Phi family.</text>
</comment>